<dbReference type="InterPro" id="IPR008427">
    <property type="entry name" value="Extracellular_membr_CFEM_dom"/>
</dbReference>
<name>A0AAD4HYM8_9PEZI</name>
<evidence type="ECO:0000256" key="15">
    <source>
        <dbReference type="PROSITE-ProRule" id="PRU01356"/>
    </source>
</evidence>
<feature type="region of interest" description="Disordered" evidence="16">
    <location>
        <begin position="111"/>
        <end position="167"/>
    </location>
</feature>
<dbReference type="Pfam" id="PF05730">
    <property type="entry name" value="CFEM"/>
    <property type="match status" value="1"/>
</dbReference>
<evidence type="ECO:0000256" key="2">
    <source>
        <dbReference type="ARBA" id="ARBA00004613"/>
    </source>
</evidence>
<feature type="compositionally biased region" description="Low complexity" evidence="16">
    <location>
        <begin position="111"/>
        <end position="163"/>
    </location>
</feature>
<keyword evidence="11" id="KW-0472">Membrane</keyword>
<evidence type="ECO:0000256" key="16">
    <source>
        <dbReference type="SAM" id="MobiDB-lite"/>
    </source>
</evidence>
<keyword evidence="7" id="KW-0336">GPI-anchor</keyword>
<dbReference type="PANTHER" id="PTHR37928">
    <property type="entry name" value="CFEM DOMAIN PROTEIN (AFU_ORTHOLOGUE AFUA_6G14090)"/>
    <property type="match status" value="1"/>
</dbReference>
<evidence type="ECO:0000256" key="1">
    <source>
        <dbReference type="ARBA" id="ARBA00004609"/>
    </source>
</evidence>
<keyword evidence="8 15" id="KW-0479">Metal-binding</keyword>
<keyword evidence="6 15" id="KW-0349">Heme</keyword>
<dbReference type="GO" id="GO:0005886">
    <property type="term" value="C:plasma membrane"/>
    <property type="evidence" value="ECO:0007669"/>
    <property type="project" value="UniProtKB-SubCell"/>
</dbReference>
<evidence type="ECO:0000256" key="8">
    <source>
        <dbReference type="ARBA" id="ARBA00022723"/>
    </source>
</evidence>
<dbReference type="GO" id="GO:0005576">
    <property type="term" value="C:extracellular region"/>
    <property type="evidence" value="ECO:0007669"/>
    <property type="project" value="UniProtKB-SubCell"/>
</dbReference>
<keyword evidence="9 17" id="KW-0732">Signal</keyword>
<evidence type="ECO:0000256" key="6">
    <source>
        <dbReference type="ARBA" id="ARBA00022617"/>
    </source>
</evidence>
<evidence type="ECO:0000256" key="17">
    <source>
        <dbReference type="SAM" id="SignalP"/>
    </source>
</evidence>
<dbReference type="GO" id="GO:0046872">
    <property type="term" value="F:metal ion binding"/>
    <property type="evidence" value="ECO:0007669"/>
    <property type="project" value="UniProtKB-UniRule"/>
</dbReference>
<dbReference type="PROSITE" id="PS52012">
    <property type="entry name" value="CFEM"/>
    <property type="match status" value="1"/>
</dbReference>
<evidence type="ECO:0000256" key="13">
    <source>
        <dbReference type="ARBA" id="ARBA00023180"/>
    </source>
</evidence>
<keyword evidence="10 15" id="KW-0408">Iron</keyword>
<evidence type="ECO:0000256" key="10">
    <source>
        <dbReference type="ARBA" id="ARBA00023004"/>
    </source>
</evidence>
<evidence type="ECO:0000256" key="3">
    <source>
        <dbReference type="ARBA" id="ARBA00010031"/>
    </source>
</evidence>
<feature type="chain" id="PRO_5042125185" description="CFEM domain-containing protein" evidence="17">
    <location>
        <begin position="19"/>
        <end position="188"/>
    </location>
</feature>
<dbReference type="EMBL" id="JAHCVI010000003">
    <property type="protein sequence ID" value="KAG7288106.1"/>
    <property type="molecule type" value="Genomic_DNA"/>
</dbReference>
<keyword evidence="14" id="KW-0449">Lipoprotein</keyword>
<evidence type="ECO:0000256" key="5">
    <source>
        <dbReference type="ARBA" id="ARBA00022525"/>
    </source>
</evidence>
<dbReference type="Proteomes" id="UP001197093">
    <property type="component" value="Unassembled WGS sequence"/>
</dbReference>
<comment type="caution">
    <text evidence="19">The sequence shown here is derived from an EMBL/GenBank/DDBJ whole genome shotgun (WGS) entry which is preliminary data.</text>
</comment>
<organism evidence="19 20">
    <name type="scientific">Staphylotrichum longicolle</name>
    <dbReference type="NCBI Taxonomy" id="669026"/>
    <lineage>
        <taxon>Eukaryota</taxon>
        <taxon>Fungi</taxon>
        <taxon>Dikarya</taxon>
        <taxon>Ascomycota</taxon>
        <taxon>Pezizomycotina</taxon>
        <taxon>Sordariomycetes</taxon>
        <taxon>Sordariomycetidae</taxon>
        <taxon>Sordariales</taxon>
        <taxon>Chaetomiaceae</taxon>
        <taxon>Staphylotrichum</taxon>
    </lineage>
</organism>
<dbReference type="GO" id="GO:0098552">
    <property type="term" value="C:side of membrane"/>
    <property type="evidence" value="ECO:0007669"/>
    <property type="project" value="UniProtKB-KW"/>
</dbReference>
<comment type="subcellular location">
    <subcellularLocation>
        <location evidence="1">Cell membrane</location>
        <topology evidence="1">Lipid-anchor</topology>
        <topology evidence="1">GPI-anchor</topology>
    </subcellularLocation>
    <subcellularLocation>
        <location evidence="2">Secreted</location>
    </subcellularLocation>
</comment>
<keyword evidence="4" id="KW-1003">Cell membrane</keyword>
<evidence type="ECO:0000313" key="19">
    <source>
        <dbReference type="EMBL" id="KAG7288106.1"/>
    </source>
</evidence>
<keyword evidence="13" id="KW-0325">Glycoprotein</keyword>
<keyword evidence="5" id="KW-0964">Secreted</keyword>
<evidence type="ECO:0000313" key="20">
    <source>
        <dbReference type="Proteomes" id="UP001197093"/>
    </source>
</evidence>
<evidence type="ECO:0000256" key="11">
    <source>
        <dbReference type="ARBA" id="ARBA00023136"/>
    </source>
</evidence>
<sequence>MKVPAALLTLAMAGAAVAQGGPSLPTCAQSCADKFLTGGIGNCGSDPKCICSDKDFLGSIACCLVGVCDAPSQSSAVAFAASLCRGFGVTDLPTAVACSTATGGAATGAAATTTPASASSTESSAASSAVTGSGSSSGSAPTNTAGTSQAPAATAAQSTSKSTNYGPRPTAAAGLGAIGGIMAAVALL</sequence>
<dbReference type="PANTHER" id="PTHR37928:SF2">
    <property type="entry name" value="GPI ANCHORED CFEM DOMAIN PROTEIN (AFU_ORTHOLOGUE AFUA_6G10580)"/>
    <property type="match status" value="1"/>
</dbReference>
<comment type="similarity">
    <text evidence="3">Belongs to the RBT5 family.</text>
</comment>
<keyword evidence="12 15" id="KW-1015">Disulfide bond</keyword>
<feature type="binding site" description="axial binding residue" evidence="15">
    <location>
        <position position="46"/>
    </location>
    <ligand>
        <name>heme</name>
        <dbReference type="ChEBI" id="CHEBI:30413"/>
    </ligand>
    <ligandPart>
        <name>Fe</name>
        <dbReference type="ChEBI" id="CHEBI:18248"/>
    </ligandPart>
</feature>
<evidence type="ECO:0000256" key="9">
    <source>
        <dbReference type="ARBA" id="ARBA00022729"/>
    </source>
</evidence>
<evidence type="ECO:0000259" key="18">
    <source>
        <dbReference type="PROSITE" id="PS52012"/>
    </source>
</evidence>
<keyword evidence="20" id="KW-1185">Reference proteome</keyword>
<dbReference type="InterPro" id="IPR051735">
    <property type="entry name" value="CFEM_domain"/>
</dbReference>
<protein>
    <recommendedName>
        <fullName evidence="18">CFEM domain-containing protein</fullName>
    </recommendedName>
</protein>
<dbReference type="AlphaFoldDB" id="A0AAD4HYM8"/>
<evidence type="ECO:0000256" key="7">
    <source>
        <dbReference type="ARBA" id="ARBA00022622"/>
    </source>
</evidence>
<feature type="disulfide bond" evidence="15">
    <location>
        <begin position="51"/>
        <end position="84"/>
    </location>
</feature>
<evidence type="ECO:0000256" key="14">
    <source>
        <dbReference type="ARBA" id="ARBA00023288"/>
    </source>
</evidence>
<gene>
    <name evidence="19" type="ORF">NEMBOFW57_007629</name>
</gene>
<proteinExistence type="inferred from homology"/>
<evidence type="ECO:0000256" key="12">
    <source>
        <dbReference type="ARBA" id="ARBA00023157"/>
    </source>
</evidence>
<comment type="caution">
    <text evidence="15">Lacks conserved residue(s) required for the propagation of feature annotation.</text>
</comment>
<accession>A0AAD4HYM8</accession>
<feature type="signal peptide" evidence="17">
    <location>
        <begin position="1"/>
        <end position="18"/>
    </location>
</feature>
<reference evidence="19" key="1">
    <citation type="submission" date="2023-02" db="EMBL/GenBank/DDBJ databases">
        <authorList>
            <person name="Palmer J.M."/>
        </authorList>
    </citation>
    <scope>NUCLEOTIDE SEQUENCE</scope>
    <source>
        <strain evidence="19">FW57</strain>
    </source>
</reference>
<feature type="domain" description="CFEM" evidence="18">
    <location>
        <begin position="1"/>
        <end position="112"/>
    </location>
</feature>
<evidence type="ECO:0000256" key="4">
    <source>
        <dbReference type="ARBA" id="ARBA00022475"/>
    </source>
</evidence>